<dbReference type="PANTHER" id="PTHR43390:SF1">
    <property type="entry name" value="CHLOROPLAST PROCESSING PEPTIDASE"/>
    <property type="match status" value="1"/>
</dbReference>
<evidence type="ECO:0000313" key="11">
    <source>
        <dbReference type="Proteomes" id="UP000177943"/>
    </source>
</evidence>
<feature type="active site" evidence="6">
    <location>
        <position position="51"/>
    </location>
</feature>
<comment type="subcellular location">
    <subcellularLocation>
        <location evidence="8">Membrane</location>
        <topology evidence="8">Single-pass type II membrane protein</topology>
    </subcellularLocation>
</comment>
<dbReference type="InterPro" id="IPR019758">
    <property type="entry name" value="Pept_S26A_signal_pept_1_CS"/>
</dbReference>
<protein>
    <recommendedName>
        <fullName evidence="3 7">Signal peptidase I</fullName>
        <ecNumber evidence="3 7">3.4.21.89</ecNumber>
    </recommendedName>
</protein>
<dbReference type="Proteomes" id="UP000177943">
    <property type="component" value="Unassembled WGS sequence"/>
</dbReference>
<dbReference type="InterPro" id="IPR000223">
    <property type="entry name" value="Pept_S26A_signal_pept_1"/>
</dbReference>
<comment type="catalytic activity">
    <reaction evidence="1 7">
        <text>Cleavage of hydrophobic, N-terminal signal or leader sequences from secreted and periplasmic proteins.</text>
        <dbReference type="EC" id="3.4.21.89"/>
    </reaction>
</comment>
<dbReference type="AlphaFoldDB" id="A0A1G2MQB3"/>
<comment type="similarity">
    <text evidence="2 8">Belongs to the peptidase S26 family.</text>
</comment>
<gene>
    <name evidence="10" type="ORF">A3D56_02905</name>
</gene>
<dbReference type="InterPro" id="IPR019756">
    <property type="entry name" value="Pept_S26A_signal_pept_1_Ser-AS"/>
</dbReference>
<dbReference type="InterPro" id="IPR019533">
    <property type="entry name" value="Peptidase_S26"/>
</dbReference>
<dbReference type="EC" id="3.4.21.89" evidence="3 7"/>
<proteinExistence type="inferred from homology"/>
<dbReference type="GO" id="GO:0016020">
    <property type="term" value="C:membrane"/>
    <property type="evidence" value="ECO:0007669"/>
    <property type="project" value="UniProtKB-SubCell"/>
</dbReference>
<evidence type="ECO:0000256" key="3">
    <source>
        <dbReference type="ARBA" id="ARBA00013208"/>
    </source>
</evidence>
<keyword evidence="7" id="KW-0812">Transmembrane</keyword>
<name>A0A1G2MQB3_9BACT</name>
<accession>A0A1G2MQB3</accession>
<organism evidence="10 11">
    <name type="scientific">Candidatus Taylorbacteria bacterium RIFCSPHIGHO2_02_FULL_45_35</name>
    <dbReference type="NCBI Taxonomy" id="1802311"/>
    <lineage>
        <taxon>Bacteria</taxon>
        <taxon>Candidatus Tayloriibacteriota</taxon>
    </lineage>
</organism>
<dbReference type="PROSITE" id="PS00761">
    <property type="entry name" value="SPASE_I_3"/>
    <property type="match status" value="1"/>
</dbReference>
<feature type="active site" evidence="6">
    <location>
        <position position="94"/>
    </location>
</feature>
<dbReference type="PANTHER" id="PTHR43390">
    <property type="entry name" value="SIGNAL PEPTIDASE I"/>
    <property type="match status" value="1"/>
</dbReference>
<dbReference type="InterPro" id="IPR019757">
    <property type="entry name" value="Pept_S26A_signal_pept_1_Lys-AS"/>
</dbReference>
<dbReference type="CDD" id="cd06530">
    <property type="entry name" value="S26_SPase_I"/>
    <property type="match status" value="1"/>
</dbReference>
<evidence type="ECO:0000256" key="4">
    <source>
        <dbReference type="ARBA" id="ARBA00022670"/>
    </source>
</evidence>
<dbReference type="GO" id="GO:0004252">
    <property type="term" value="F:serine-type endopeptidase activity"/>
    <property type="evidence" value="ECO:0007669"/>
    <property type="project" value="InterPro"/>
</dbReference>
<dbReference type="InterPro" id="IPR036286">
    <property type="entry name" value="LexA/Signal_pep-like_sf"/>
</dbReference>
<feature type="domain" description="Peptidase S26" evidence="9">
    <location>
        <begin position="21"/>
        <end position="175"/>
    </location>
</feature>
<dbReference type="GO" id="GO:0009003">
    <property type="term" value="F:signal peptidase activity"/>
    <property type="evidence" value="ECO:0007669"/>
    <property type="project" value="UniProtKB-EC"/>
</dbReference>
<feature type="transmembrane region" description="Helical" evidence="7">
    <location>
        <begin position="23"/>
        <end position="41"/>
    </location>
</feature>
<evidence type="ECO:0000256" key="6">
    <source>
        <dbReference type="PIRSR" id="PIRSR600223-1"/>
    </source>
</evidence>
<dbReference type="PRINTS" id="PR00727">
    <property type="entry name" value="LEADERPTASE"/>
</dbReference>
<keyword evidence="7" id="KW-0472">Membrane</keyword>
<evidence type="ECO:0000259" key="9">
    <source>
        <dbReference type="Pfam" id="PF10502"/>
    </source>
</evidence>
<dbReference type="PROSITE" id="PS00501">
    <property type="entry name" value="SPASE_I_1"/>
    <property type="match status" value="1"/>
</dbReference>
<evidence type="ECO:0000313" key="10">
    <source>
        <dbReference type="EMBL" id="OHA26043.1"/>
    </source>
</evidence>
<dbReference type="SUPFAM" id="SSF51306">
    <property type="entry name" value="LexA/Signal peptidase"/>
    <property type="match status" value="1"/>
</dbReference>
<dbReference type="NCBIfam" id="TIGR02227">
    <property type="entry name" value="sigpep_I_bact"/>
    <property type="match status" value="1"/>
</dbReference>
<evidence type="ECO:0000256" key="2">
    <source>
        <dbReference type="ARBA" id="ARBA00009370"/>
    </source>
</evidence>
<evidence type="ECO:0000256" key="7">
    <source>
        <dbReference type="RuleBase" id="RU003993"/>
    </source>
</evidence>
<evidence type="ECO:0000256" key="5">
    <source>
        <dbReference type="ARBA" id="ARBA00022801"/>
    </source>
</evidence>
<dbReference type="Pfam" id="PF10502">
    <property type="entry name" value="Peptidase_S26"/>
    <property type="match status" value="1"/>
</dbReference>
<evidence type="ECO:0000256" key="8">
    <source>
        <dbReference type="RuleBase" id="RU362042"/>
    </source>
</evidence>
<dbReference type="Gene3D" id="2.10.109.10">
    <property type="entry name" value="Umud Fragment, subunit A"/>
    <property type="match status" value="1"/>
</dbReference>
<dbReference type="EMBL" id="MHRP01000039">
    <property type="protein sequence ID" value="OHA26043.1"/>
    <property type="molecule type" value="Genomic_DNA"/>
</dbReference>
<comment type="caution">
    <text evidence="10">The sequence shown here is derived from an EMBL/GenBank/DDBJ whole genome shotgun (WGS) entry which is preliminary data.</text>
</comment>
<keyword evidence="4 7" id="KW-0645">Protease</keyword>
<keyword evidence="7" id="KW-1133">Transmembrane helix</keyword>
<dbReference type="PROSITE" id="PS00760">
    <property type="entry name" value="SPASE_I_2"/>
    <property type="match status" value="1"/>
</dbReference>
<sequence length="189" mass="21943">MENENQKHEENIPEKKPGFLKETFRTIVITLAIVLPIRYFIAQPFIVSGASMDPTFANGQYLIVDQISYRFEEPKRDDVIIFKYPNDTSKYYIKRIIGLPGETIEIKGTTVTIHKGDKSFDLIEPYIQNNIPGNFLTTLKDDEYFVLGDNRPASSDSRYWGPLNRKYIIGRPFVRLLPFEKIDMFPGRI</sequence>
<keyword evidence="5 7" id="KW-0378">Hydrolase</keyword>
<evidence type="ECO:0000256" key="1">
    <source>
        <dbReference type="ARBA" id="ARBA00000677"/>
    </source>
</evidence>
<reference evidence="10 11" key="1">
    <citation type="journal article" date="2016" name="Nat. Commun.">
        <title>Thousands of microbial genomes shed light on interconnected biogeochemical processes in an aquifer system.</title>
        <authorList>
            <person name="Anantharaman K."/>
            <person name="Brown C.T."/>
            <person name="Hug L.A."/>
            <person name="Sharon I."/>
            <person name="Castelle C.J."/>
            <person name="Probst A.J."/>
            <person name="Thomas B.C."/>
            <person name="Singh A."/>
            <person name="Wilkins M.J."/>
            <person name="Karaoz U."/>
            <person name="Brodie E.L."/>
            <person name="Williams K.H."/>
            <person name="Hubbard S.S."/>
            <person name="Banfield J.F."/>
        </authorList>
    </citation>
    <scope>NUCLEOTIDE SEQUENCE [LARGE SCALE GENOMIC DNA]</scope>
</reference>
<dbReference type="GO" id="GO:0006465">
    <property type="term" value="P:signal peptide processing"/>
    <property type="evidence" value="ECO:0007669"/>
    <property type="project" value="InterPro"/>
</dbReference>